<feature type="transmembrane region" description="Helical" evidence="1">
    <location>
        <begin position="20"/>
        <end position="38"/>
    </location>
</feature>
<keyword evidence="1" id="KW-0472">Membrane</keyword>
<organism evidence="2">
    <name type="scientific">Oxytricha trifallax</name>
    <dbReference type="NCBI Taxonomy" id="1172189"/>
    <lineage>
        <taxon>Eukaryota</taxon>
        <taxon>Sar</taxon>
        <taxon>Alveolata</taxon>
        <taxon>Ciliophora</taxon>
        <taxon>Intramacronucleata</taxon>
        <taxon>Spirotrichea</taxon>
        <taxon>Stichotrichia</taxon>
        <taxon>Sporadotrichida</taxon>
        <taxon>Oxytrichidae</taxon>
        <taxon>Oxytrichinae</taxon>
        <taxon>Oxytricha</taxon>
    </lineage>
</organism>
<keyword evidence="2" id="KW-0496">Mitochondrion</keyword>
<evidence type="ECO:0000313" key="2">
    <source>
        <dbReference type="EMBL" id="AEV66624.1"/>
    </source>
</evidence>
<reference evidence="2" key="1">
    <citation type="journal article" date="2012" name="Genome Biol. Evol.">
        <title>The Oxytricha trifallax Mitochondrial Genome.</title>
        <authorList>
            <person name="Swart E.C."/>
            <person name="Nowacki M."/>
            <person name="Shum J."/>
            <person name="Stiles H."/>
            <person name="Higgins B.P."/>
            <person name="Doak T.G."/>
            <person name="Schotanus K."/>
            <person name="Magrini V.J."/>
            <person name="Minx P."/>
            <person name="Mardis E.R."/>
            <person name="Landweber L.F."/>
        </authorList>
    </citation>
    <scope>NUCLEOTIDE SEQUENCE</scope>
</reference>
<dbReference type="EMBL" id="JN383843">
    <property type="protein sequence ID" value="AEV66624.1"/>
    <property type="molecule type" value="Genomic_DNA"/>
</dbReference>
<geneLocation type="mitochondrion" evidence="2"/>
<protein>
    <submittedName>
        <fullName evidence="2">Uncharacterized protein</fullName>
    </submittedName>
</protein>
<sequence length="78" mass="9130">MFWDDMFLVLNISSITTNASMAETSLYFLFLLFSVFTGKLLKDNKFDRSFLLSLVDFSFALFKSSFLVFLKFIKNLRS</sequence>
<gene>
    <name evidence="2" type="primary">orf509</name>
</gene>
<evidence type="ECO:0000256" key="1">
    <source>
        <dbReference type="SAM" id="Phobius"/>
    </source>
</evidence>
<keyword evidence="1" id="KW-0812">Transmembrane</keyword>
<dbReference type="AlphaFoldDB" id="G9HRB2"/>
<proteinExistence type="predicted"/>
<name>G9HRB2_9SPIT</name>
<feature type="transmembrane region" description="Helical" evidence="1">
    <location>
        <begin position="50"/>
        <end position="73"/>
    </location>
</feature>
<accession>G9HRB2</accession>
<keyword evidence="1" id="KW-1133">Transmembrane helix</keyword>